<evidence type="ECO:0000313" key="1">
    <source>
        <dbReference type="EMBL" id="KKN35520.1"/>
    </source>
</evidence>
<evidence type="ECO:0008006" key="2">
    <source>
        <dbReference type="Google" id="ProtNLM"/>
    </source>
</evidence>
<protein>
    <recommendedName>
        <fullName evidence="2">DUF2190 domain-containing protein</fullName>
    </recommendedName>
</protein>
<name>A0A0F9PV71_9ZZZZ</name>
<reference evidence="1" key="1">
    <citation type="journal article" date="2015" name="Nature">
        <title>Complex archaea that bridge the gap between prokaryotes and eukaryotes.</title>
        <authorList>
            <person name="Spang A."/>
            <person name="Saw J.H."/>
            <person name="Jorgensen S.L."/>
            <person name="Zaremba-Niedzwiedzka K."/>
            <person name="Martijn J."/>
            <person name="Lind A.E."/>
            <person name="van Eijk R."/>
            <person name="Schleper C."/>
            <person name="Guy L."/>
            <person name="Ettema T.J."/>
        </authorList>
    </citation>
    <scope>NUCLEOTIDE SEQUENCE</scope>
</reference>
<sequence>MGLKPVGGLPPHSFRGEGGAIGAGLAVMAGTAKDQVKLPTGAGVRAVGVSANKTSAADEPVGVLPLGEIVAIAGGTIARGDPVQVGGTNGRMTAAAPALGVNADIVGFALEAAAADGDEFLLLVSPGRIQGS</sequence>
<gene>
    <name evidence="1" type="ORF">LCGC14_0782880</name>
</gene>
<organism evidence="1">
    <name type="scientific">marine sediment metagenome</name>
    <dbReference type="NCBI Taxonomy" id="412755"/>
    <lineage>
        <taxon>unclassified sequences</taxon>
        <taxon>metagenomes</taxon>
        <taxon>ecological metagenomes</taxon>
    </lineage>
</organism>
<dbReference type="EMBL" id="LAZR01002032">
    <property type="protein sequence ID" value="KKN35520.1"/>
    <property type="molecule type" value="Genomic_DNA"/>
</dbReference>
<accession>A0A0F9PV71</accession>
<dbReference type="AlphaFoldDB" id="A0A0F9PV71"/>
<comment type="caution">
    <text evidence="1">The sequence shown here is derived from an EMBL/GenBank/DDBJ whole genome shotgun (WGS) entry which is preliminary data.</text>
</comment>
<proteinExistence type="predicted"/>